<keyword evidence="3" id="KW-1185">Reference proteome</keyword>
<gene>
    <name evidence="2" type="ORF">PCG10_002996</name>
</gene>
<feature type="region of interest" description="Disordered" evidence="1">
    <location>
        <begin position="80"/>
        <end position="102"/>
    </location>
</feature>
<evidence type="ECO:0000256" key="1">
    <source>
        <dbReference type="SAM" id="MobiDB-lite"/>
    </source>
</evidence>
<dbReference type="EMBL" id="JAAOZQ010000168">
    <property type="protein sequence ID" value="KAF7515632.1"/>
    <property type="molecule type" value="Genomic_DNA"/>
</dbReference>
<accession>A0A9P5GBC8</accession>
<dbReference type="AlphaFoldDB" id="A0A9P5GBC8"/>
<comment type="caution">
    <text evidence="2">The sequence shown here is derived from an EMBL/GenBank/DDBJ whole genome shotgun (WGS) entry which is preliminary data.</text>
</comment>
<name>A0A9P5GBC8_PENCR</name>
<evidence type="ECO:0000313" key="2">
    <source>
        <dbReference type="EMBL" id="KAF7515632.1"/>
    </source>
</evidence>
<organism evidence="2 3">
    <name type="scientific">Penicillium crustosum</name>
    <name type="common">Blue mold fungus</name>
    <dbReference type="NCBI Taxonomy" id="36656"/>
    <lineage>
        <taxon>Eukaryota</taxon>
        <taxon>Fungi</taxon>
        <taxon>Dikarya</taxon>
        <taxon>Ascomycota</taxon>
        <taxon>Pezizomycotina</taxon>
        <taxon>Eurotiomycetes</taxon>
        <taxon>Eurotiomycetidae</taxon>
        <taxon>Eurotiales</taxon>
        <taxon>Aspergillaceae</taxon>
        <taxon>Penicillium</taxon>
    </lineage>
</organism>
<reference evidence="2" key="1">
    <citation type="submission" date="2020-02" db="EMBL/GenBank/DDBJ databases">
        <authorList>
            <person name="Lichtner F.J."/>
        </authorList>
    </citation>
    <scope>NUCLEOTIDE SEQUENCE</scope>
    <source>
        <strain evidence="2">G10</strain>
    </source>
</reference>
<evidence type="ECO:0000313" key="3">
    <source>
        <dbReference type="Proteomes" id="UP000701341"/>
    </source>
</evidence>
<dbReference type="Proteomes" id="UP000701341">
    <property type="component" value="Unassembled WGS sequence"/>
</dbReference>
<protein>
    <submittedName>
        <fullName evidence="2">Uncharacterized protein</fullName>
    </submittedName>
</protein>
<sequence>MDDYNLMKDITQSLSQFATSPYISKLLKLLDYLHNLCVPLIQAKQRMGPQAKVPTLYPSMTGTWHDHPATHENAHLLMARSPDMDPNAGAHPQQLQTPSDENYAPDDALMWQLFNSELSLEWFESDSFYY</sequence>
<proteinExistence type="predicted"/>